<accession>A0ABP9UWY8</accession>
<name>A0ABP9UWY8_9BACT</name>
<dbReference type="InterPro" id="IPR002192">
    <property type="entry name" value="PPDK_AMP/ATP-bd"/>
</dbReference>
<feature type="region of interest" description="Disordered" evidence="1">
    <location>
        <begin position="99"/>
        <end position="120"/>
    </location>
</feature>
<evidence type="ECO:0000313" key="4">
    <source>
        <dbReference type="EMBL" id="GAA5494981.1"/>
    </source>
</evidence>
<evidence type="ECO:0000259" key="3">
    <source>
        <dbReference type="Pfam" id="PF01326"/>
    </source>
</evidence>
<comment type="caution">
    <text evidence="4">The sequence shown here is derived from an EMBL/GenBank/DDBJ whole genome shotgun (WGS) entry which is preliminary data.</text>
</comment>
<dbReference type="EMBL" id="BAABRL010000003">
    <property type="protein sequence ID" value="GAA5494981.1"/>
    <property type="molecule type" value="Genomic_DNA"/>
</dbReference>
<dbReference type="Gene3D" id="3.30.470.20">
    <property type="entry name" value="ATP-grasp fold, B domain"/>
    <property type="match status" value="1"/>
</dbReference>
<dbReference type="Pfam" id="PF00391">
    <property type="entry name" value="PEP-utilizers"/>
    <property type="match status" value="1"/>
</dbReference>
<reference evidence="4 5" key="1">
    <citation type="submission" date="2024-02" db="EMBL/GenBank/DDBJ databases">
        <title>Rubritalea halochordaticola NBRC 107102.</title>
        <authorList>
            <person name="Ichikawa N."/>
            <person name="Katano-Makiyama Y."/>
            <person name="Hidaka K."/>
        </authorList>
    </citation>
    <scope>NUCLEOTIDE SEQUENCE [LARGE SCALE GENOMIC DNA]</scope>
    <source>
        <strain evidence="4 5">NBRC 107102</strain>
    </source>
</reference>
<dbReference type="Proteomes" id="UP001424741">
    <property type="component" value="Unassembled WGS sequence"/>
</dbReference>
<dbReference type="SUPFAM" id="SSF52009">
    <property type="entry name" value="Phosphohistidine domain"/>
    <property type="match status" value="1"/>
</dbReference>
<organism evidence="4 5">
    <name type="scientific">Rubritalea halochordaticola</name>
    <dbReference type="NCBI Taxonomy" id="714537"/>
    <lineage>
        <taxon>Bacteria</taxon>
        <taxon>Pseudomonadati</taxon>
        <taxon>Verrucomicrobiota</taxon>
        <taxon>Verrucomicrobiia</taxon>
        <taxon>Verrucomicrobiales</taxon>
        <taxon>Rubritaleaceae</taxon>
        <taxon>Rubritalea</taxon>
    </lineage>
</organism>
<dbReference type="SUPFAM" id="SSF56059">
    <property type="entry name" value="Glutathione synthetase ATP-binding domain-like"/>
    <property type="match status" value="1"/>
</dbReference>
<gene>
    <name evidence="4" type="primary">pigC</name>
    <name evidence="4" type="ORF">Rhal01_01150</name>
</gene>
<dbReference type="PANTHER" id="PTHR43615">
    <property type="entry name" value="PHOSPHOENOLPYRUVATE SYNTHASE-RELATED"/>
    <property type="match status" value="1"/>
</dbReference>
<dbReference type="InterPro" id="IPR008279">
    <property type="entry name" value="PEP-util_enz_mobile_dom"/>
</dbReference>
<dbReference type="RefSeq" id="WP_346187840.1">
    <property type="nucleotide sequence ID" value="NZ_BAABRL010000003.1"/>
</dbReference>
<evidence type="ECO:0000259" key="2">
    <source>
        <dbReference type="Pfam" id="PF00391"/>
    </source>
</evidence>
<keyword evidence="5" id="KW-1185">Reference proteome</keyword>
<sequence length="844" mass="94636">MIITQQNAKAHLGRLGGKAASLAELAETDILIPDWFAVTTDYQPDFDAALPQAIGGLDADFFAVRSSAACEDGKAHSFAGQFESYLYVPIEKVPQRIKDVQSSHQSEHLKSYQENQNSEKATAPTALVQVMLTPDVSGVAFSVDPVTGNRQRAVVSALWGTGSALVSGDADADQWKVDPDDIIIESKIAHKSILHIPSPSSSTGYTTIEVPSDQQDIPCLSEAQVRDVAELARKCAAHFGCPQDIEWAYSKGKLYLLQSRPITTLNLLPDPTDPLTIWDNSNIAESYSGITSPLTFSFAKRIYEHVYREFCGLLNVPQRKIRDNDDVFPQMLGHINGRVYYNLISWYRVLAMLPGFKINRSFMEQMMGVKEPMPEEIVERIASANKTNRLRDGVDLAGTMMGLGLRHFGLKRQINKFYKRLNSALDIDSKSLTSMSLSELSEHYRTLENQLLKHWDAPLVNDFFAMIYYGVLRKKCEKWLDDASLQNELLLDSGDIISAEPPRRITEMAQLAKKDKDVCRLLANPEHSVREKLKAMEKMPALHEMYEQYVKDFGDRCLEELKLESPTVEDSPSSLLNSIGMLAMNPSRHTPPVTRGPSKIEQLSWLKKVRFNWILKQTRNRVRDRENLRFERTRLFGRVRKIMVEIGKRLHADYLIDQPEDVFLLKLDDILGVTDGSTDAHSLRDIVEARRSSLEKAIAGPVPPDRFETRGPAHRYREFKTTLKEPDLSATDLEGTPACPGSVKGRVRVVTNPRNATLLPGEILVAQQTDPGWVVLFPPAAGLLVERGSLLSHSAIVARELNLPCIVSIPHVTKVLKTGDMVEMNGRTGAIRIIKMEETLKKEE</sequence>
<proteinExistence type="predicted"/>
<dbReference type="InterPro" id="IPR013815">
    <property type="entry name" value="ATP_grasp_subdomain_1"/>
</dbReference>
<dbReference type="Gene3D" id="3.30.1490.20">
    <property type="entry name" value="ATP-grasp fold, A domain"/>
    <property type="match status" value="2"/>
</dbReference>
<dbReference type="InterPro" id="IPR036637">
    <property type="entry name" value="Phosphohistidine_dom_sf"/>
</dbReference>
<keyword evidence="4" id="KW-0808">Transferase</keyword>
<dbReference type="InterPro" id="IPR051549">
    <property type="entry name" value="PEP_Utilizing_Enz"/>
</dbReference>
<protein>
    <submittedName>
        <fullName evidence="4">Prodigiosin synthesizing transferase PigC</fullName>
    </submittedName>
</protein>
<dbReference type="Pfam" id="PF01326">
    <property type="entry name" value="PPDK_N"/>
    <property type="match status" value="1"/>
</dbReference>
<feature type="domain" description="Pyruvate phosphate dikinase AMP/ATP-binding" evidence="3">
    <location>
        <begin position="58"/>
        <end position="265"/>
    </location>
</feature>
<feature type="compositionally biased region" description="Basic and acidic residues" evidence="1">
    <location>
        <begin position="99"/>
        <end position="111"/>
    </location>
</feature>
<dbReference type="GO" id="GO:0016740">
    <property type="term" value="F:transferase activity"/>
    <property type="evidence" value="ECO:0007669"/>
    <property type="project" value="UniProtKB-KW"/>
</dbReference>
<evidence type="ECO:0000256" key="1">
    <source>
        <dbReference type="SAM" id="MobiDB-lite"/>
    </source>
</evidence>
<dbReference type="Gene3D" id="3.50.30.10">
    <property type="entry name" value="Phosphohistidine domain"/>
    <property type="match status" value="1"/>
</dbReference>
<evidence type="ECO:0000313" key="5">
    <source>
        <dbReference type="Proteomes" id="UP001424741"/>
    </source>
</evidence>
<dbReference type="PANTHER" id="PTHR43615:SF1">
    <property type="entry name" value="PPDK_N DOMAIN-CONTAINING PROTEIN"/>
    <property type="match status" value="1"/>
</dbReference>
<feature type="domain" description="PEP-utilising enzyme mobile" evidence="2">
    <location>
        <begin position="760"/>
        <end position="829"/>
    </location>
</feature>